<dbReference type="Gene3D" id="1.10.287.110">
    <property type="entry name" value="DnaJ domain"/>
    <property type="match status" value="1"/>
</dbReference>
<dbReference type="Pfam" id="PF00226">
    <property type="entry name" value="DnaJ"/>
    <property type="match status" value="1"/>
</dbReference>
<dbReference type="InterPro" id="IPR018253">
    <property type="entry name" value="DnaJ_domain_CS"/>
</dbReference>
<dbReference type="InterPro" id="IPR036869">
    <property type="entry name" value="J_dom_sf"/>
</dbReference>
<dbReference type="InterPro" id="IPR024586">
    <property type="entry name" value="DnaJ-like_C11_C"/>
</dbReference>
<evidence type="ECO:0000259" key="6">
    <source>
        <dbReference type="PROSITE" id="PS50076"/>
    </source>
</evidence>
<dbReference type="InterPro" id="IPR052243">
    <property type="entry name" value="Mito_inner_membrane_organizer"/>
</dbReference>
<proteinExistence type="predicted"/>
<protein>
    <recommendedName>
        <fullName evidence="6">J domain-containing protein</fullName>
    </recommendedName>
</protein>
<dbReference type="AlphaFoldDB" id="A0A433QGU5"/>
<feature type="domain" description="J" evidence="6">
    <location>
        <begin position="39"/>
        <end position="107"/>
    </location>
</feature>
<keyword evidence="4" id="KW-0175">Coiled coil</keyword>
<dbReference type="InterPro" id="IPR001623">
    <property type="entry name" value="DnaJ_domain"/>
</dbReference>
<dbReference type="PROSITE" id="PS00636">
    <property type="entry name" value="DNAJ_1"/>
    <property type="match status" value="1"/>
</dbReference>
<evidence type="ECO:0000313" key="7">
    <source>
        <dbReference type="EMBL" id="RUS29025.1"/>
    </source>
</evidence>
<dbReference type="Pfam" id="PF11875">
    <property type="entry name" value="DnaJ-like_C11_C"/>
    <property type="match status" value="1"/>
</dbReference>
<organism evidence="7 8">
    <name type="scientific">Jimgerdemannia flammicorona</name>
    <dbReference type="NCBI Taxonomy" id="994334"/>
    <lineage>
        <taxon>Eukaryota</taxon>
        <taxon>Fungi</taxon>
        <taxon>Fungi incertae sedis</taxon>
        <taxon>Mucoromycota</taxon>
        <taxon>Mucoromycotina</taxon>
        <taxon>Endogonomycetes</taxon>
        <taxon>Endogonales</taxon>
        <taxon>Endogonaceae</taxon>
        <taxon>Jimgerdemannia</taxon>
    </lineage>
</organism>
<name>A0A433QGU5_9FUNG</name>
<dbReference type="Proteomes" id="UP000274822">
    <property type="component" value="Unassembled WGS sequence"/>
</dbReference>
<evidence type="ECO:0000256" key="5">
    <source>
        <dbReference type="SAM" id="MobiDB-lite"/>
    </source>
</evidence>
<dbReference type="SMART" id="SM00271">
    <property type="entry name" value="DnaJ"/>
    <property type="match status" value="1"/>
</dbReference>
<dbReference type="SUPFAM" id="SSF46565">
    <property type="entry name" value="Chaperone J-domain"/>
    <property type="match status" value="1"/>
</dbReference>
<comment type="caution">
    <text evidence="7">The sequence shown here is derived from an EMBL/GenBank/DDBJ whole genome shotgun (WGS) entry which is preliminary data.</text>
</comment>
<reference evidence="7 8" key="1">
    <citation type="journal article" date="2018" name="New Phytol.">
        <title>Phylogenomics of Endogonaceae and evolution of mycorrhizas within Mucoromycota.</title>
        <authorList>
            <person name="Chang Y."/>
            <person name="Desiro A."/>
            <person name="Na H."/>
            <person name="Sandor L."/>
            <person name="Lipzen A."/>
            <person name="Clum A."/>
            <person name="Barry K."/>
            <person name="Grigoriev I.V."/>
            <person name="Martin F.M."/>
            <person name="Stajich J.E."/>
            <person name="Smith M.E."/>
            <person name="Bonito G."/>
            <person name="Spatafora J.W."/>
        </authorList>
    </citation>
    <scope>NUCLEOTIDE SEQUENCE [LARGE SCALE GENOMIC DNA]</scope>
    <source>
        <strain evidence="7 8">AD002</strain>
    </source>
</reference>
<accession>A0A433QGU5</accession>
<gene>
    <name evidence="7" type="ORF">BC938DRAFT_481156</name>
</gene>
<dbReference type="InterPro" id="IPR055225">
    <property type="entry name" value="DNAJC11-like_beta-barrel"/>
</dbReference>
<dbReference type="PANTHER" id="PTHR44157">
    <property type="entry name" value="DNAJ HOMOLOG SUBFAMILY C MEMBER 11"/>
    <property type="match status" value="1"/>
</dbReference>
<evidence type="ECO:0000256" key="3">
    <source>
        <dbReference type="ARBA" id="ARBA00023186"/>
    </source>
</evidence>
<dbReference type="PRINTS" id="PR00625">
    <property type="entry name" value="JDOMAIN"/>
</dbReference>
<dbReference type="PROSITE" id="PS50076">
    <property type="entry name" value="DNAJ_2"/>
    <property type="match status" value="1"/>
</dbReference>
<evidence type="ECO:0000256" key="2">
    <source>
        <dbReference type="ARBA" id="ARBA00023136"/>
    </source>
</evidence>
<dbReference type="EMBL" id="RBNJ01005765">
    <property type="protein sequence ID" value="RUS29025.1"/>
    <property type="molecule type" value="Genomic_DNA"/>
</dbReference>
<dbReference type="Pfam" id="PF22774">
    <property type="entry name" value="DNAJC11_beta-barrel"/>
    <property type="match status" value="1"/>
</dbReference>
<keyword evidence="3" id="KW-0143">Chaperone</keyword>
<dbReference type="PANTHER" id="PTHR44157:SF1">
    <property type="entry name" value="DNAJ HOMOLOG SUBFAMILY C MEMBER 11"/>
    <property type="match status" value="1"/>
</dbReference>
<feature type="region of interest" description="Disordered" evidence="5">
    <location>
        <begin position="1"/>
        <end position="21"/>
    </location>
</feature>
<evidence type="ECO:0000256" key="1">
    <source>
        <dbReference type="ARBA" id="ARBA00004370"/>
    </source>
</evidence>
<evidence type="ECO:0000256" key="4">
    <source>
        <dbReference type="SAM" id="Coils"/>
    </source>
</evidence>
<feature type="coiled-coil region" evidence="4">
    <location>
        <begin position="487"/>
        <end position="532"/>
    </location>
</feature>
<dbReference type="CDD" id="cd06257">
    <property type="entry name" value="DnaJ"/>
    <property type="match status" value="1"/>
</dbReference>
<dbReference type="GO" id="GO:0042407">
    <property type="term" value="P:cristae formation"/>
    <property type="evidence" value="ECO:0007669"/>
    <property type="project" value="TreeGrafter"/>
</dbReference>
<dbReference type="GO" id="GO:0016020">
    <property type="term" value="C:membrane"/>
    <property type="evidence" value="ECO:0007669"/>
    <property type="project" value="UniProtKB-SubCell"/>
</dbReference>
<evidence type="ECO:0000313" key="8">
    <source>
        <dbReference type="Proteomes" id="UP000274822"/>
    </source>
</evidence>
<dbReference type="GO" id="GO:0005739">
    <property type="term" value="C:mitochondrion"/>
    <property type="evidence" value="ECO:0007669"/>
    <property type="project" value="GOC"/>
</dbReference>
<keyword evidence="2" id="KW-0472">Membrane</keyword>
<keyword evidence="8" id="KW-1185">Reference proteome</keyword>
<sequence length="669" mass="74629">MDPYDYTLASSSDNAQDDFPDDEHTLKELERDLAPRPLDLYGVLNVSRTATEEEIKDSYKRLCRVFHPDKHQELDKKKSAETKFQIINKAYEVLTDRGKRTIYDMYGEEGLQTSWEVGPRLKTPEEVKIGSAGFVLMTNGMRAEFEQQARLKKEQELENLVQSKVLLTSACLLEFSSACMADALVTPALSCFKGEFHVNVDASQVFDPYEVPTDVFSSLARTEVQQLYMKHSFQTQFAPQTIGTVAGSMLARNGIGGGNLVGTVRHTFSPNLWAEVGTCLMAPRILHLKAFYQIDGDTFVNVTTQSTTFYAPPPTTLTVGRRLASNISGYLTYRTGEWGLGWWGRDPRFRREKSAVAVGIGGQGKRSTYSLELQTGIIASHISAEYDYKLIDSTRIRVSGSVSTGGLSASLGSEHRITQYSWFGMTMECGVPSGVSLKFKVSRLGQKIVVPIILSHDFNPKLVFWGAVVPAAIAVVVDQTIMRPRRKRRIADKIKELRDEHAEFIANRRREAEEAQRLLQDSARRKEEVEQAKNGLVIIEAVYGNLSESRESVLIDPEQSPTVDATVAVQAMVNDSKLTIPGGHSKSNIMGFYDPCMGERKKLRIKYRFQNKLHEVTVGDTAPVACPLRGKHGESSCHNQSGIDDAGVVSVHYVDEHRISKFVLARLLI</sequence>
<comment type="subcellular location">
    <subcellularLocation>
        <location evidence="1">Membrane</location>
    </subcellularLocation>
</comment>